<feature type="domain" description="DUF7707" evidence="3">
    <location>
        <begin position="42"/>
        <end position="126"/>
    </location>
</feature>
<dbReference type="VEuPathDB" id="FungiDB:PHYBLDRAFT_70717"/>
<organism evidence="4 5">
    <name type="scientific">Phycomyces blakesleeanus (strain ATCC 8743b / DSM 1359 / FGSC 10004 / NBRC 33097 / NRRL 1555)</name>
    <dbReference type="NCBI Taxonomy" id="763407"/>
    <lineage>
        <taxon>Eukaryota</taxon>
        <taxon>Fungi</taxon>
        <taxon>Fungi incertae sedis</taxon>
        <taxon>Mucoromycota</taxon>
        <taxon>Mucoromycotina</taxon>
        <taxon>Mucoromycetes</taxon>
        <taxon>Mucorales</taxon>
        <taxon>Phycomycetaceae</taxon>
        <taxon>Phycomyces</taxon>
    </lineage>
</organism>
<dbReference type="OrthoDB" id="1708823at2759"/>
<evidence type="ECO:0000313" key="4">
    <source>
        <dbReference type="EMBL" id="OAD65600.1"/>
    </source>
</evidence>
<dbReference type="InParanoid" id="A0A163CU65"/>
<accession>A0A163CU65</accession>
<feature type="compositionally biased region" description="Low complexity" evidence="1">
    <location>
        <begin position="174"/>
        <end position="189"/>
    </location>
</feature>
<evidence type="ECO:0000256" key="1">
    <source>
        <dbReference type="SAM" id="MobiDB-lite"/>
    </source>
</evidence>
<keyword evidence="5" id="KW-1185">Reference proteome</keyword>
<evidence type="ECO:0000259" key="3">
    <source>
        <dbReference type="Pfam" id="PF24808"/>
    </source>
</evidence>
<evidence type="ECO:0000256" key="2">
    <source>
        <dbReference type="SAM" id="SignalP"/>
    </source>
</evidence>
<dbReference type="RefSeq" id="XP_018283640.1">
    <property type="nucleotide sequence ID" value="XM_018442322.1"/>
</dbReference>
<feature type="region of interest" description="Disordered" evidence="1">
    <location>
        <begin position="149"/>
        <end position="190"/>
    </location>
</feature>
<gene>
    <name evidence="4" type="ORF">PHYBLDRAFT_70717</name>
</gene>
<sequence>MPSKPRIYLMYMLSVYSVSVAGQFNVSQPKPMPEGLPAINWDILQMDPATRENLCQRQTAYCANNCGGPTEAPKNFCNVTSMAWNCGCSKKVPDFSPYLWPIVQAECSGRSQACQRECNEQQQHQTGNPNCAVLCNDYYTCDSPNAPPSYLQTDSSSDTPSYNGPKKVVTTTPQNNSTKNANQQQTQQGEGTGQVAITWWLIFGMISMIIFS</sequence>
<dbReference type="EMBL" id="KV441009">
    <property type="protein sequence ID" value="OAD65600.1"/>
    <property type="molecule type" value="Genomic_DNA"/>
</dbReference>
<feature type="compositionally biased region" description="Polar residues" evidence="1">
    <location>
        <begin position="150"/>
        <end position="162"/>
    </location>
</feature>
<dbReference type="InterPro" id="IPR056124">
    <property type="entry name" value="DUF7707"/>
</dbReference>
<feature type="chain" id="PRO_5007842128" description="DUF7707 domain-containing protein" evidence="2">
    <location>
        <begin position="23"/>
        <end position="212"/>
    </location>
</feature>
<dbReference type="Pfam" id="PF24808">
    <property type="entry name" value="DUF7707"/>
    <property type="match status" value="1"/>
</dbReference>
<dbReference type="Proteomes" id="UP000077315">
    <property type="component" value="Unassembled WGS sequence"/>
</dbReference>
<feature type="signal peptide" evidence="2">
    <location>
        <begin position="1"/>
        <end position="22"/>
    </location>
</feature>
<keyword evidence="2" id="KW-0732">Signal</keyword>
<evidence type="ECO:0000313" key="5">
    <source>
        <dbReference type="Proteomes" id="UP000077315"/>
    </source>
</evidence>
<proteinExistence type="predicted"/>
<dbReference type="GeneID" id="29003228"/>
<dbReference type="AlphaFoldDB" id="A0A163CU65"/>
<reference evidence="5" key="1">
    <citation type="submission" date="2015-06" db="EMBL/GenBank/DDBJ databases">
        <title>Expansion of signal transduction pathways in fungi by whole-genome duplication.</title>
        <authorList>
            <consortium name="DOE Joint Genome Institute"/>
            <person name="Corrochano L.M."/>
            <person name="Kuo A."/>
            <person name="Marcet-Houben M."/>
            <person name="Polaino S."/>
            <person name="Salamov A."/>
            <person name="Villalobos J.M."/>
            <person name="Alvarez M.I."/>
            <person name="Avalos J."/>
            <person name="Benito E.P."/>
            <person name="Benoit I."/>
            <person name="Burger G."/>
            <person name="Camino L.P."/>
            <person name="Canovas D."/>
            <person name="Cerda-Olmedo E."/>
            <person name="Cheng J.-F."/>
            <person name="Dominguez A."/>
            <person name="Elias M."/>
            <person name="Eslava A.P."/>
            <person name="Glaser F."/>
            <person name="Grimwood J."/>
            <person name="Gutierrez G."/>
            <person name="Heitman J."/>
            <person name="Henrissat B."/>
            <person name="Iturriaga E.A."/>
            <person name="Lang B.F."/>
            <person name="Lavin J.L."/>
            <person name="Lee S."/>
            <person name="Li W."/>
            <person name="Lindquist E."/>
            <person name="Lopez-Garcia S."/>
            <person name="Luque E.M."/>
            <person name="Marcos A.T."/>
            <person name="Martin J."/>
            <person name="McCluskey K."/>
            <person name="Medina H.R."/>
            <person name="Miralles-Duran A."/>
            <person name="Miyazaki A."/>
            <person name="Munoz-Torres E."/>
            <person name="Oguiza J.A."/>
            <person name="Ohm R."/>
            <person name="Olmedo M."/>
            <person name="Orejas M."/>
            <person name="Ortiz-Castellanos L."/>
            <person name="Pisabarro A.G."/>
            <person name="Rodriguez-Romero J."/>
            <person name="Ruiz-Herrera J."/>
            <person name="Ruiz-Vazquez R."/>
            <person name="Sanz C."/>
            <person name="Schackwitz W."/>
            <person name="Schmutz J."/>
            <person name="Shahriari M."/>
            <person name="Shelest E."/>
            <person name="Silva-Franco F."/>
            <person name="Soanes D."/>
            <person name="Syed K."/>
            <person name="Tagua V.G."/>
            <person name="Talbot N.J."/>
            <person name="Thon M."/>
            <person name="De vries R.P."/>
            <person name="Wiebenga A."/>
            <person name="Yadav J.S."/>
            <person name="Braun E.L."/>
            <person name="Baker S."/>
            <person name="Garre V."/>
            <person name="Horwitz B."/>
            <person name="Torres-Martinez S."/>
            <person name="Idnurm A."/>
            <person name="Herrera-Estrella A."/>
            <person name="Gabaldon T."/>
            <person name="Grigoriev I.V."/>
        </authorList>
    </citation>
    <scope>NUCLEOTIDE SEQUENCE [LARGE SCALE GENOMIC DNA]</scope>
    <source>
        <strain evidence="5">NRRL 1555(-)</strain>
    </source>
</reference>
<protein>
    <recommendedName>
        <fullName evidence="3">DUF7707 domain-containing protein</fullName>
    </recommendedName>
</protein>
<name>A0A163CU65_PHYB8</name>